<evidence type="ECO:0000256" key="5">
    <source>
        <dbReference type="SAM" id="SignalP"/>
    </source>
</evidence>
<dbReference type="HOGENOM" id="CLU_038846_0_0_1"/>
<dbReference type="OrthoDB" id="660550at2759"/>
<feature type="signal peptide" evidence="5">
    <location>
        <begin position="1"/>
        <end position="22"/>
    </location>
</feature>
<dbReference type="SUPFAM" id="SSF50630">
    <property type="entry name" value="Acid proteases"/>
    <property type="match status" value="1"/>
</dbReference>
<proteinExistence type="inferred from homology"/>
<feature type="chain" id="PRO_5004023035" description="Peptidase A1 domain-containing protein" evidence="5">
    <location>
        <begin position="23"/>
        <end position="416"/>
    </location>
</feature>
<name>M2QIT3_CERS8</name>
<keyword evidence="4" id="KW-0645">Protease</keyword>
<feature type="active site" evidence="3">
    <location>
        <position position="105"/>
    </location>
</feature>
<evidence type="ECO:0000256" key="3">
    <source>
        <dbReference type="PIRSR" id="PIRSR601461-1"/>
    </source>
</evidence>
<dbReference type="MEROPS" id="A01.019"/>
<dbReference type="InterPro" id="IPR001969">
    <property type="entry name" value="Aspartic_peptidase_AS"/>
</dbReference>
<reference evidence="7 8" key="1">
    <citation type="journal article" date="2012" name="Proc. Natl. Acad. Sci. U.S.A.">
        <title>Comparative genomics of Ceriporiopsis subvermispora and Phanerochaete chrysosporium provide insight into selective ligninolysis.</title>
        <authorList>
            <person name="Fernandez-Fueyo E."/>
            <person name="Ruiz-Duenas F.J."/>
            <person name="Ferreira P."/>
            <person name="Floudas D."/>
            <person name="Hibbett D.S."/>
            <person name="Canessa P."/>
            <person name="Larrondo L.F."/>
            <person name="James T.Y."/>
            <person name="Seelenfreund D."/>
            <person name="Lobos S."/>
            <person name="Polanco R."/>
            <person name="Tello M."/>
            <person name="Honda Y."/>
            <person name="Watanabe T."/>
            <person name="Watanabe T."/>
            <person name="Ryu J.S."/>
            <person name="Kubicek C.P."/>
            <person name="Schmoll M."/>
            <person name="Gaskell J."/>
            <person name="Hammel K.E."/>
            <person name="St John F.J."/>
            <person name="Vanden Wymelenberg A."/>
            <person name="Sabat G."/>
            <person name="Splinter BonDurant S."/>
            <person name="Syed K."/>
            <person name="Yadav J.S."/>
            <person name="Doddapaneni H."/>
            <person name="Subramanian V."/>
            <person name="Lavin J.L."/>
            <person name="Oguiza J.A."/>
            <person name="Perez G."/>
            <person name="Pisabarro A.G."/>
            <person name="Ramirez L."/>
            <person name="Santoyo F."/>
            <person name="Master E."/>
            <person name="Coutinho P.M."/>
            <person name="Henrissat B."/>
            <person name="Lombard V."/>
            <person name="Magnuson J.K."/>
            <person name="Kuees U."/>
            <person name="Hori C."/>
            <person name="Igarashi K."/>
            <person name="Samejima M."/>
            <person name="Held B.W."/>
            <person name="Barry K.W."/>
            <person name="LaButti K.M."/>
            <person name="Lapidus A."/>
            <person name="Lindquist E.A."/>
            <person name="Lucas S.M."/>
            <person name="Riley R."/>
            <person name="Salamov A.A."/>
            <person name="Hoffmeister D."/>
            <person name="Schwenk D."/>
            <person name="Hadar Y."/>
            <person name="Yarden O."/>
            <person name="de Vries R.P."/>
            <person name="Wiebenga A."/>
            <person name="Stenlid J."/>
            <person name="Eastwood D."/>
            <person name="Grigoriev I.V."/>
            <person name="Berka R.M."/>
            <person name="Blanchette R.A."/>
            <person name="Kersten P."/>
            <person name="Martinez A.T."/>
            <person name="Vicuna R."/>
            <person name="Cullen D."/>
        </authorList>
    </citation>
    <scope>NUCLEOTIDE SEQUENCE [LARGE SCALE GENOMIC DNA]</scope>
    <source>
        <strain evidence="7 8">B</strain>
    </source>
</reference>
<gene>
    <name evidence="7" type="ORF">CERSUDRAFT_137265</name>
</gene>
<evidence type="ECO:0000256" key="1">
    <source>
        <dbReference type="ARBA" id="ARBA00007447"/>
    </source>
</evidence>
<dbReference type="PROSITE" id="PS00141">
    <property type="entry name" value="ASP_PROTEASE"/>
    <property type="match status" value="2"/>
</dbReference>
<evidence type="ECO:0000256" key="2">
    <source>
        <dbReference type="ARBA" id="ARBA00022750"/>
    </source>
</evidence>
<accession>M2QIT3</accession>
<dbReference type="CDD" id="cd05471">
    <property type="entry name" value="pepsin_like"/>
    <property type="match status" value="1"/>
</dbReference>
<evidence type="ECO:0000313" key="7">
    <source>
        <dbReference type="EMBL" id="EMD36918.1"/>
    </source>
</evidence>
<keyword evidence="2 4" id="KW-0064">Aspartyl protease</keyword>
<dbReference type="PROSITE" id="PS51767">
    <property type="entry name" value="PEPTIDASE_A1"/>
    <property type="match status" value="1"/>
</dbReference>
<dbReference type="PANTHER" id="PTHR47966">
    <property type="entry name" value="BETA-SITE APP-CLEAVING ENZYME, ISOFORM A-RELATED"/>
    <property type="match status" value="1"/>
</dbReference>
<keyword evidence="4" id="KW-0378">Hydrolase</keyword>
<feature type="domain" description="Peptidase A1" evidence="6">
    <location>
        <begin position="87"/>
        <end position="406"/>
    </location>
</feature>
<evidence type="ECO:0000259" key="6">
    <source>
        <dbReference type="PROSITE" id="PS51767"/>
    </source>
</evidence>
<keyword evidence="5" id="KW-0732">Signal</keyword>
<dbReference type="InterPro" id="IPR021109">
    <property type="entry name" value="Peptidase_aspartic_dom_sf"/>
</dbReference>
<dbReference type="PANTHER" id="PTHR47966:SF51">
    <property type="entry name" value="BETA-SITE APP-CLEAVING ENZYME, ISOFORM A-RELATED"/>
    <property type="match status" value="1"/>
</dbReference>
<sequence length="416" mass="43751">MVKLRRHFAGSTALLLASNAAASPLLGNLISSSPVSLPFARRVNTTGVSNMVQLDKARAQALRAKAEGGSGSTGVFNDLGDSQAVNYVVTVSIGNPPTDYELLVDTGSSNTWVGAGQPYQITSTSKPTLSTVHVDYGSGKMVGTEWIDTITIGGDLTIADQSIGVAAMTRGFDGVDGILGVGPTDLTCGTLTDTSECIPTVLDSANDQGLLDSYMLGISFKPTNMMEEVNGVLTFGGVDDSRYVGELHWVPLTTTEPANQFVGIDQDMLYGTKDSTTVLLEGASGIVDTGTSLLLIASDAFQQYLTLTGATPDDATGLLKIDPKDYAKVHSLWFRIGQHTYELTREAQTWPRSLNGAMGGDEDAIYLVVNDLGCLSGSGLDFINGMVWLERFYAVFDVGGGRVGFAPAPWSGGASS</sequence>
<dbReference type="Gene3D" id="2.40.70.10">
    <property type="entry name" value="Acid Proteases"/>
    <property type="match status" value="2"/>
</dbReference>
<dbReference type="GO" id="GO:0006508">
    <property type="term" value="P:proteolysis"/>
    <property type="evidence" value="ECO:0007669"/>
    <property type="project" value="UniProtKB-KW"/>
</dbReference>
<comment type="similarity">
    <text evidence="1 4">Belongs to the peptidase A1 family.</text>
</comment>
<dbReference type="InterPro" id="IPR033121">
    <property type="entry name" value="PEPTIDASE_A1"/>
</dbReference>
<evidence type="ECO:0000256" key="4">
    <source>
        <dbReference type="RuleBase" id="RU000454"/>
    </source>
</evidence>
<dbReference type="STRING" id="914234.M2QIT3"/>
<protein>
    <recommendedName>
        <fullName evidence="6">Peptidase A1 domain-containing protein</fullName>
    </recommendedName>
</protein>
<dbReference type="Pfam" id="PF00026">
    <property type="entry name" value="Asp"/>
    <property type="match status" value="1"/>
</dbReference>
<keyword evidence="8" id="KW-1185">Reference proteome</keyword>
<dbReference type="AlphaFoldDB" id="M2QIT3"/>
<organism evidence="7 8">
    <name type="scientific">Ceriporiopsis subvermispora (strain B)</name>
    <name type="common">White-rot fungus</name>
    <name type="synonym">Gelatoporia subvermispora</name>
    <dbReference type="NCBI Taxonomy" id="914234"/>
    <lineage>
        <taxon>Eukaryota</taxon>
        <taxon>Fungi</taxon>
        <taxon>Dikarya</taxon>
        <taxon>Basidiomycota</taxon>
        <taxon>Agaricomycotina</taxon>
        <taxon>Agaricomycetes</taxon>
        <taxon>Polyporales</taxon>
        <taxon>Gelatoporiaceae</taxon>
        <taxon>Gelatoporia</taxon>
    </lineage>
</organism>
<dbReference type="Proteomes" id="UP000016930">
    <property type="component" value="Unassembled WGS sequence"/>
</dbReference>
<dbReference type="EMBL" id="KB445797">
    <property type="protein sequence ID" value="EMD36918.1"/>
    <property type="molecule type" value="Genomic_DNA"/>
</dbReference>
<dbReference type="GO" id="GO:0004190">
    <property type="term" value="F:aspartic-type endopeptidase activity"/>
    <property type="evidence" value="ECO:0007669"/>
    <property type="project" value="UniProtKB-KW"/>
</dbReference>
<dbReference type="PRINTS" id="PR00792">
    <property type="entry name" value="PEPSIN"/>
</dbReference>
<dbReference type="InterPro" id="IPR034164">
    <property type="entry name" value="Pepsin-like_dom"/>
</dbReference>
<evidence type="ECO:0000313" key="8">
    <source>
        <dbReference type="Proteomes" id="UP000016930"/>
    </source>
</evidence>
<feature type="active site" evidence="3">
    <location>
        <position position="288"/>
    </location>
</feature>
<dbReference type="InterPro" id="IPR001461">
    <property type="entry name" value="Aspartic_peptidase_A1"/>
</dbReference>